<feature type="transmembrane region" description="Helical" evidence="6">
    <location>
        <begin position="146"/>
        <end position="168"/>
    </location>
</feature>
<evidence type="ECO:0000256" key="4">
    <source>
        <dbReference type="ARBA" id="ARBA00022989"/>
    </source>
</evidence>
<evidence type="ECO:0000259" key="7">
    <source>
        <dbReference type="PROSITE" id="PS50850"/>
    </source>
</evidence>
<keyword evidence="9" id="KW-1185">Reference proteome</keyword>
<gene>
    <name evidence="8" type="ORF">FGL95_30845</name>
</gene>
<evidence type="ECO:0000313" key="9">
    <source>
        <dbReference type="Proteomes" id="UP000535543"/>
    </source>
</evidence>
<dbReference type="RefSeq" id="WP_169594696.1">
    <property type="nucleotide sequence ID" value="NZ_VCQU01000018.1"/>
</dbReference>
<dbReference type="PROSITE" id="PS50850">
    <property type="entry name" value="MFS"/>
    <property type="match status" value="1"/>
</dbReference>
<feature type="transmembrane region" description="Helical" evidence="6">
    <location>
        <begin position="86"/>
        <end position="106"/>
    </location>
</feature>
<organism evidence="8 9">
    <name type="scientific">Antrihabitans stalactiti</name>
    <dbReference type="NCBI Taxonomy" id="2584121"/>
    <lineage>
        <taxon>Bacteria</taxon>
        <taxon>Bacillati</taxon>
        <taxon>Actinomycetota</taxon>
        <taxon>Actinomycetes</taxon>
        <taxon>Mycobacteriales</taxon>
        <taxon>Nocardiaceae</taxon>
        <taxon>Antrihabitans</taxon>
    </lineage>
</organism>
<feature type="transmembrane region" description="Helical" evidence="6">
    <location>
        <begin position="21"/>
        <end position="46"/>
    </location>
</feature>
<reference evidence="8 9" key="1">
    <citation type="submission" date="2019-05" db="EMBL/GenBank/DDBJ databases">
        <authorList>
            <person name="Lee S.D."/>
        </authorList>
    </citation>
    <scope>NUCLEOTIDE SEQUENCE [LARGE SCALE GENOMIC DNA]</scope>
    <source>
        <strain evidence="8 9">YC2-7</strain>
    </source>
</reference>
<evidence type="ECO:0000313" key="8">
    <source>
        <dbReference type="EMBL" id="NMN99424.1"/>
    </source>
</evidence>
<dbReference type="InterPro" id="IPR005829">
    <property type="entry name" value="Sugar_transporter_CS"/>
</dbReference>
<feature type="transmembrane region" description="Helical" evidence="6">
    <location>
        <begin position="404"/>
        <end position="425"/>
    </location>
</feature>
<feature type="transmembrane region" description="Helical" evidence="6">
    <location>
        <begin position="283"/>
        <end position="305"/>
    </location>
</feature>
<protein>
    <submittedName>
        <fullName evidence="8">MFS transporter</fullName>
    </submittedName>
</protein>
<accession>A0A848KRA6</accession>
<dbReference type="PROSITE" id="PS00217">
    <property type="entry name" value="SUGAR_TRANSPORT_2"/>
    <property type="match status" value="1"/>
</dbReference>
<feature type="transmembrane region" description="Helical" evidence="6">
    <location>
        <begin position="253"/>
        <end position="271"/>
    </location>
</feature>
<comment type="subcellular location">
    <subcellularLocation>
        <location evidence="1">Cell membrane</location>
        <topology evidence="1">Multi-pass membrane protein</topology>
    </subcellularLocation>
</comment>
<dbReference type="Gene3D" id="1.20.1250.20">
    <property type="entry name" value="MFS general substrate transporter like domains"/>
    <property type="match status" value="1"/>
</dbReference>
<dbReference type="SUPFAM" id="SSF103473">
    <property type="entry name" value="MFS general substrate transporter"/>
    <property type="match status" value="1"/>
</dbReference>
<keyword evidence="5 6" id="KW-0472">Membrane</keyword>
<evidence type="ECO:0000256" key="2">
    <source>
        <dbReference type="ARBA" id="ARBA00022448"/>
    </source>
</evidence>
<dbReference type="InterPro" id="IPR005828">
    <property type="entry name" value="MFS_sugar_transport-like"/>
</dbReference>
<dbReference type="PANTHER" id="PTHR23511:SF34">
    <property type="entry name" value="SYNAPTIC VESICLE GLYCOPROTEIN 2"/>
    <property type="match status" value="1"/>
</dbReference>
<feature type="transmembrane region" description="Helical" evidence="6">
    <location>
        <begin position="112"/>
        <end position="134"/>
    </location>
</feature>
<feature type="transmembrane region" description="Helical" evidence="6">
    <location>
        <begin position="174"/>
        <end position="193"/>
    </location>
</feature>
<name>A0A848KRA6_9NOCA</name>
<evidence type="ECO:0000256" key="1">
    <source>
        <dbReference type="ARBA" id="ARBA00004651"/>
    </source>
</evidence>
<evidence type="ECO:0000256" key="3">
    <source>
        <dbReference type="ARBA" id="ARBA00022692"/>
    </source>
</evidence>
<sequence length="438" mass="46541">MNTDLLARLDRIPIWALPHRYLAIIGLGYFFVFFDIANIGYALPAISDEYGLTKSEGAFVAVAIGLLGYSLGSLSIGVLADRFGRYRMLVLTMVLTAIGSFGDAAAQGLISLAVFRFITGMGVGADLNLVTTYISELAPARVRGRIAVATFMIGILGQAITPFVAWALVPHFDFGWRLMFVIGGAIAVLGLLVRTVLPESPRWEVTHGRDESAARTIDAMEQCCREKCVDLDAQSASEPDEPQRGGEHFYRRLTILIAMWFLWYIGNYAFLGDGAQLLADRGAAIGGSIALLAIGAIGYPLGALAALRTVDRFERRLVILAASVVWLIAMAAVGSFAGDVVIAIGCLLASMSLGCFLQVAYTFTAECFSTNIRATGFALSDGIGHAGGAVGVLLLPVLVTHWSFGAGFTTIGLTGLAAGVVALLGPNATRRRLEHISA</sequence>
<dbReference type="GO" id="GO:0022857">
    <property type="term" value="F:transmembrane transporter activity"/>
    <property type="evidence" value="ECO:0007669"/>
    <property type="project" value="InterPro"/>
</dbReference>
<dbReference type="AlphaFoldDB" id="A0A848KRA6"/>
<evidence type="ECO:0000256" key="5">
    <source>
        <dbReference type="ARBA" id="ARBA00023136"/>
    </source>
</evidence>
<keyword evidence="2" id="KW-0813">Transport</keyword>
<reference evidence="8 9" key="2">
    <citation type="submission" date="2020-06" db="EMBL/GenBank/DDBJ databases">
        <title>Antribacter stalactiti gen. nov., sp. nov., a new member of the family Nacardiaceae isolated from a cave.</title>
        <authorList>
            <person name="Kim I.S."/>
        </authorList>
    </citation>
    <scope>NUCLEOTIDE SEQUENCE [LARGE SCALE GENOMIC DNA]</scope>
    <source>
        <strain evidence="8 9">YC2-7</strain>
    </source>
</reference>
<dbReference type="CDD" id="cd17316">
    <property type="entry name" value="MFS_SV2_like"/>
    <property type="match status" value="1"/>
</dbReference>
<dbReference type="Proteomes" id="UP000535543">
    <property type="component" value="Unassembled WGS sequence"/>
</dbReference>
<dbReference type="EMBL" id="VCQU01000018">
    <property type="protein sequence ID" value="NMN99424.1"/>
    <property type="molecule type" value="Genomic_DNA"/>
</dbReference>
<dbReference type="PANTHER" id="PTHR23511">
    <property type="entry name" value="SYNAPTIC VESICLE GLYCOPROTEIN 2"/>
    <property type="match status" value="1"/>
</dbReference>
<proteinExistence type="predicted"/>
<dbReference type="GO" id="GO:0005886">
    <property type="term" value="C:plasma membrane"/>
    <property type="evidence" value="ECO:0007669"/>
    <property type="project" value="UniProtKB-SubCell"/>
</dbReference>
<comment type="caution">
    <text evidence="8">The sequence shown here is derived from an EMBL/GenBank/DDBJ whole genome shotgun (WGS) entry which is preliminary data.</text>
</comment>
<feature type="transmembrane region" description="Helical" evidence="6">
    <location>
        <begin position="58"/>
        <end position="79"/>
    </location>
</feature>
<keyword evidence="3 6" id="KW-0812">Transmembrane</keyword>
<dbReference type="Pfam" id="PF00083">
    <property type="entry name" value="Sugar_tr"/>
    <property type="match status" value="1"/>
</dbReference>
<dbReference type="InterPro" id="IPR036259">
    <property type="entry name" value="MFS_trans_sf"/>
</dbReference>
<feature type="transmembrane region" description="Helical" evidence="6">
    <location>
        <begin position="376"/>
        <end position="398"/>
    </location>
</feature>
<evidence type="ECO:0000256" key="6">
    <source>
        <dbReference type="SAM" id="Phobius"/>
    </source>
</evidence>
<dbReference type="InterPro" id="IPR020846">
    <property type="entry name" value="MFS_dom"/>
</dbReference>
<keyword evidence="4 6" id="KW-1133">Transmembrane helix</keyword>
<feature type="transmembrane region" description="Helical" evidence="6">
    <location>
        <begin position="342"/>
        <end position="364"/>
    </location>
</feature>
<feature type="domain" description="Major facilitator superfamily (MFS) profile" evidence="7">
    <location>
        <begin position="21"/>
        <end position="430"/>
    </location>
</feature>
<feature type="transmembrane region" description="Helical" evidence="6">
    <location>
        <begin position="317"/>
        <end position="336"/>
    </location>
</feature>